<dbReference type="InterPro" id="IPR001789">
    <property type="entry name" value="Sig_transdc_resp-reg_receiver"/>
</dbReference>
<organism evidence="4">
    <name type="scientific">hydrothermal vent metagenome</name>
    <dbReference type="NCBI Taxonomy" id="652676"/>
    <lineage>
        <taxon>unclassified sequences</taxon>
        <taxon>metagenomes</taxon>
        <taxon>ecological metagenomes</taxon>
    </lineage>
</organism>
<dbReference type="PANTHER" id="PTHR44591">
    <property type="entry name" value="STRESS RESPONSE REGULATOR PROTEIN 1"/>
    <property type="match status" value="1"/>
</dbReference>
<evidence type="ECO:0008006" key="5">
    <source>
        <dbReference type="Google" id="ProtNLM"/>
    </source>
</evidence>
<dbReference type="SUPFAM" id="SSF52172">
    <property type="entry name" value="CheY-like"/>
    <property type="match status" value="1"/>
</dbReference>
<protein>
    <recommendedName>
        <fullName evidence="5">Response regulator</fullName>
    </recommendedName>
</protein>
<dbReference type="SMART" id="SM00448">
    <property type="entry name" value="REC"/>
    <property type="match status" value="1"/>
</dbReference>
<dbReference type="PROSITE" id="PS50110">
    <property type="entry name" value="RESPONSE_REGULATORY"/>
    <property type="match status" value="1"/>
</dbReference>
<keyword evidence="1" id="KW-0597">Phosphoprotein</keyword>
<gene>
    <name evidence="4" type="ORF">MNBD_GAMMA22-2340</name>
</gene>
<dbReference type="InterPro" id="IPR050595">
    <property type="entry name" value="Bact_response_regulator"/>
</dbReference>
<sequence>MTATVKKLHEQRLVIADDDYLILATLGAGLRDAGFQVFEAVSGEEAISLCQSETPDLVILDVTMPGMSGLDAAQVIRGFNIPILFLSAFDEKKIVDDAIQQGALAYLVKPVDINQIIPAIDTALSRANEIQSLHVKEKNLTAALHKGRETSIAIGILVAHSQLSAQQAELQLRHYSRNKRLKMNAVAEKIIYQSEQFNNLIKEIILG</sequence>
<dbReference type="PIRSF" id="PIRSF036382">
    <property type="entry name" value="RR_antiterm"/>
    <property type="match status" value="1"/>
</dbReference>
<feature type="domain" description="ANTAR" evidence="3">
    <location>
        <begin position="130"/>
        <end position="191"/>
    </location>
</feature>
<dbReference type="SMART" id="SM01012">
    <property type="entry name" value="ANTAR"/>
    <property type="match status" value="1"/>
</dbReference>
<proteinExistence type="predicted"/>
<dbReference type="PANTHER" id="PTHR44591:SF3">
    <property type="entry name" value="RESPONSE REGULATORY DOMAIN-CONTAINING PROTEIN"/>
    <property type="match status" value="1"/>
</dbReference>
<evidence type="ECO:0000313" key="4">
    <source>
        <dbReference type="EMBL" id="VAW92087.1"/>
    </source>
</evidence>
<dbReference type="Gene3D" id="3.40.50.2300">
    <property type="match status" value="1"/>
</dbReference>
<dbReference type="PROSITE" id="PS50921">
    <property type="entry name" value="ANTAR"/>
    <property type="match status" value="1"/>
</dbReference>
<dbReference type="Gene3D" id="1.10.10.10">
    <property type="entry name" value="Winged helix-like DNA-binding domain superfamily/Winged helix DNA-binding domain"/>
    <property type="match status" value="1"/>
</dbReference>
<dbReference type="InterPro" id="IPR011006">
    <property type="entry name" value="CheY-like_superfamily"/>
</dbReference>
<dbReference type="EMBL" id="UOFS01000011">
    <property type="protein sequence ID" value="VAW92087.1"/>
    <property type="molecule type" value="Genomic_DNA"/>
</dbReference>
<dbReference type="Pfam" id="PF00072">
    <property type="entry name" value="Response_reg"/>
    <property type="match status" value="1"/>
</dbReference>
<feature type="domain" description="Response regulatory" evidence="2">
    <location>
        <begin position="12"/>
        <end position="124"/>
    </location>
</feature>
<evidence type="ECO:0000259" key="2">
    <source>
        <dbReference type="PROSITE" id="PS50110"/>
    </source>
</evidence>
<dbReference type="AlphaFoldDB" id="A0A3B0ZXI2"/>
<evidence type="ECO:0000259" key="3">
    <source>
        <dbReference type="PROSITE" id="PS50921"/>
    </source>
</evidence>
<reference evidence="4" key="1">
    <citation type="submission" date="2018-06" db="EMBL/GenBank/DDBJ databases">
        <authorList>
            <person name="Zhirakovskaya E."/>
        </authorList>
    </citation>
    <scope>NUCLEOTIDE SEQUENCE</scope>
</reference>
<dbReference type="InterPro" id="IPR036388">
    <property type="entry name" value="WH-like_DNA-bd_sf"/>
</dbReference>
<evidence type="ECO:0000256" key="1">
    <source>
        <dbReference type="ARBA" id="ARBA00022553"/>
    </source>
</evidence>
<name>A0A3B0ZXI2_9ZZZZ</name>
<dbReference type="Pfam" id="PF03861">
    <property type="entry name" value="ANTAR"/>
    <property type="match status" value="1"/>
</dbReference>
<dbReference type="InterPro" id="IPR005561">
    <property type="entry name" value="ANTAR"/>
</dbReference>
<accession>A0A3B0ZXI2</accession>
<dbReference type="GO" id="GO:0000160">
    <property type="term" value="P:phosphorelay signal transduction system"/>
    <property type="evidence" value="ECO:0007669"/>
    <property type="project" value="InterPro"/>
</dbReference>
<dbReference type="GO" id="GO:0003723">
    <property type="term" value="F:RNA binding"/>
    <property type="evidence" value="ECO:0007669"/>
    <property type="project" value="InterPro"/>
</dbReference>
<dbReference type="InterPro" id="IPR008327">
    <property type="entry name" value="Sig_transdc_resp-reg_antiterm"/>
</dbReference>